<organism evidence="2 3">
    <name type="scientific">Candidatus Dojkabacteria bacterium CG_4_10_14_0_2_um_filter_Dojkabacteria_WS6_41_15</name>
    <dbReference type="NCBI Taxonomy" id="2014249"/>
    <lineage>
        <taxon>Bacteria</taxon>
        <taxon>Candidatus Dojkabacteria</taxon>
    </lineage>
</organism>
<dbReference type="Proteomes" id="UP000228952">
    <property type="component" value="Unassembled WGS sequence"/>
</dbReference>
<sequence>MATLLTNYNSFSDRFQEFTQRIYLKVPRAVRTIRFKLAFIYSVILFFLASGLVLSFNVYLNENLGRDPERHIVRINPFAISPKQLLDDFASLRVEEKQRIRDIRLNDLRKVQLMSLYSLLPLAVVSFGIGYYVSDRYPIY</sequence>
<reference evidence="3" key="1">
    <citation type="submission" date="2017-09" db="EMBL/GenBank/DDBJ databases">
        <title>Depth-based differentiation of microbial function through sediment-hosted aquifers and enrichment of novel symbionts in the deep terrestrial subsurface.</title>
        <authorList>
            <person name="Probst A.J."/>
            <person name="Ladd B."/>
            <person name="Jarett J.K."/>
            <person name="Geller-Mcgrath D.E."/>
            <person name="Sieber C.M.K."/>
            <person name="Emerson J.B."/>
            <person name="Anantharaman K."/>
            <person name="Thomas B.C."/>
            <person name="Malmstrom R."/>
            <person name="Stieglmeier M."/>
            <person name="Klingl A."/>
            <person name="Woyke T."/>
            <person name="Ryan C.M."/>
            <person name="Banfield J.F."/>
        </authorList>
    </citation>
    <scope>NUCLEOTIDE SEQUENCE [LARGE SCALE GENOMIC DNA]</scope>
</reference>
<keyword evidence="1" id="KW-0472">Membrane</keyword>
<protein>
    <submittedName>
        <fullName evidence="2">Uncharacterized protein</fullName>
    </submittedName>
</protein>
<keyword evidence="1" id="KW-0812">Transmembrane</keyword>
<evidence type="ECO:0000313" key="2">
    <source>
        <dbReference type="EMBL" id="PJA11832.1"/>
    </source>
</evidence>
<accession>A0A2M7W0G7</accession>
<name>A0A2M7W0G7_9BACT</name>
<keyword evidence="1" id="KW-1133">Transmembrane helix</keyword>
<proteinExistence type="predicted"/>
<evidence type="ECO:0000313" key="3">
    <source>
        <dbReference type="Proteomes" id="UP000228952"/>
    </source>
</evidence>
<dbReference type="EMBL" id="PFQB01000138">
    <property type="protein sequence ID" value="PJA11832.1"/>
    <property type="molecule type" value="Genomic_DNA"/>
</dbReference>
<gene>
    <name evidence="2" type="ORF">COX64_05310</name>
</gene>
<feature type="transmembrane region" description="Helical" evidence="1">
    <location>
        <begin position="38"/>
        <end position="60"/>
    </location>
</feature>
<evidence type="ECO:0000256" key="1">
    <source>
        <dbReference type="SAM" id="Phobius"/>
    </source>
</evidence>
<feature type="transmembrane region" description="Helical" evidence="1">
    <location>
        <begin position="114"/>
        <end position="133"/>
    </location>
</feature>
<dbReference type="AlphaFoldDB" id="A0A2M7W0G7"/>
<comment type="caution">
    <text evidence="2">The sequence shown here is derived from an EMBL/GenBank/DDBJ whole genome shotgun (WGS) entry which is preliminary data.</text>
</comment>